<name>A0ABV7IHH2_9RHOB</name>
<comment type="caution">
    <text evidence="8">The sequence shown here is derived from an EMBL/GenBank/DDBJ whole genome shotgun (WGS) entry which is preliminary data.</text>
</comment>
<dbReference type="Pfam" id="PF00145">
    <property type="entry name" value="DNA_methylase"/>
    <property type="match status" value="1"/>
</dbReference>
<dbReference type="Proteomes" id="UP001595557">
    <property type="component" value="Unassembled WGS sequence"/>
</dbReference>
<dbReference type="EMBL" id="JBHRTE010000059">
    <property type="protein sequence ID" value="MFC3169261.1"/>
    <property type="molecule type" value="Genomic_DNA"/>
</dbReference>
<reference evidence="9" key="1">
    <citation type="journal article" date="2019" name="Int. J. Syst. Evol. Microbiol.">
        <title>The Global Catalogue of Microorganisms (GCM) 10K type strain sequencing project: providing services to taxonomists for standard genome sequencing and annotation.</title>
        <authorList>
            <consortium name="The Broad Institute Genomics Platform"/>
            <consortium name="The Broad Institute Genome Sequencing Center for Infectious Disease"/>
            <person name="Wu L."/>
            <person name="Ma J."/>
        </authorList>
    </citation>
    <scope>NUCLEOTIDE SEQUENCE [LARGE SCALE GENOMIC DNA]</scope>
    <source>
        <strain evidence="9">KCTC 52239</strain>
    </source>
</reference>
<evidence type="ECO:0000256" key="2">
    <source>
        <dbReference type="ARBA" id="ARBA00022603"/>
    </source>
</evidence>
<dbReference type="GO" id="GO:0008168">
    <property type="term" value="F:methyltransferase activity"/>
    <property type="evidence" value="ECO:0007669"/>
    <property type="project" value="UniProtKB-KW"/>
</dbReference>
<evidence type="ECO:0000256" key="5">
    <source>
        <dbReference type="ARBA" id="ARBA00022747"/>
    </source>
</evidence>
<evidence type="ECO:0000256" key="7">
    <source>
        <dbReference type="PROSITE-ProRule" id="PRU01016"/>
    </source>
</evidence>
<evidence type="ECO:0000256" key="4">
    <source>
        <dbReference type="ARBA" id="ARBA00022691"/>
    </source>
</evidence>
<evidence type="ECO:0000313" key="8">
    <source>
        <dbReference type="EMBL" id="MFC3169261.1"/>
    </source>
</evidence>
<dbReference type="InterPro" id="IPR001525">
    <property type="entry name" value="C5_MeTfrase"/>
</dbReference>
<dbReference type="SUPFAM" id="SSF53335">
    <property type="entry name" value="S-adenosyl-L-methionine-dependent methyltransferases"/>
    <property type="match status" value="1"/>
</dbReference>
<dbReference type="PROSITE" id="PS51679">
    <property type="entry name" value="SAM_MT_C5"/>
    <property type="match status" value="1"/>
</dbReference>
<keyword evidence="3 7" id="KW-0808">Transferase</keyword>
<comment type="similarity">
    <text evidence="7">Belongs to the class I-like SAM-binding methyltransferase superfamily. C5-methyltransferase family.</text>
</comment>
<dbReference type="InterPro" id="IPR050390">
    <property type="entry name" value="C5-Methyltransferase"/>
</dbReference>
<sequence>MRYQPQLPLIIDSFAGGGGASTGIEQALGRSPDVAINHSVNALALHAANHPETLHLDSNIWDVDPLTVTNRRHVGLLWASPDCKHFSKAKGGAPRDRNIRDLAWVVVKWAEEAKPDVICMENVEEFVTWGPVDNDGQPIKEFAGQTFKLWVKRLRKAGYKVQWRELRACDYGAPTIRKRWFLVARRDGRPIVWPKPTHGNPVSAEVRNGKLLPWRSAAECIDWSLPCPSIFDTGAEIMAKHGLRAVRPLAGNTLARVARGMKRYVIEADRPFLVNLTHGGRVEDAAEPFKTITGAHRGEKAAVVPSLMSLKGTARRDSAATVPHPTVLAGGGHSALVAASIQRFNSGATGQDVRDPLATVTANSWIKKPGGAAPLGILAPNLASIAHGYSGGRREYPLSDPLGTVTVGGIQHAVISPFLATMRNSQKPWQGADEPAHTITAGGAGLTVVAPVLTHAQQGGRNRDARDPHHTICASRKDQNSLIAATMVQTGYGERQGQAPRALDVAAPLGTIVAGGAKHAPIAAFLAQHNNDSRRIGGVNPGRRADEPMATITSTGSHQMPVAAWMAKWYGTDQDPRIGEPMHTVTTKDRFDIEVAQLAVPPFSTEHEARARQVADFLRAHDAWDGGEFVTLTVEGATFVVVDIGMRMLTPRELFNAQGFPADYVIEGVWEGLDTDTPHFRTFPKDVQVSCCGNSVCPPLAEALVAANCGHLAVEEREEAQA</sequence>
<gene>
    <name evidence="8" type="ORF">ACFOD7_14505</name>
</gene>
<dbReference type="PANTHER" id="PTHR10629">
    <property type="entry name" value="CYTOSINE-SPECIFIC METHYLTRANSFERASE"/>
    <property type="match status" value="1"/>
</dbReference>
<dbReference type="PRINTS" id="PR00105">
    <property type="entry name" value="C5METTRFRASE"/>
</dbReference>
<keyword evidence="5" id="KW-0680">Restriction system</keyword>
<evidence type="ECO:0000256" key="6">
    <source>
        <dbReference type="ARBA" id="ARBA00047422"/>
    </source>
</evidence>
<keyword evidence="2 7" id="KW-0489">Methyltransferase</keyword>
<accession>A0ABV7IHH2</accession>
<evidence type="ECO:0000256" key="1">
    <source>
        <dbReference type="ARBA" id="ARBA00011975"/>
    </source>
</evidence>
<dbReference type="RefSeq" id="WP_207464517.1">
    <property type="nucleotide sequence ID" value="NZ_JAFNAW010000001.1"/>
</dbReference>
<dbReference type="GO" id="GO:0032259">
    <property type="term" value="P:methylation"/>
    <property type="evidence" value="ECO:0007669"/>
    <property type="project" value="UniProtKB-KW"/>
</dbReference>
<protein>
    <recommendedName>
        <fullName evidence="1">DNA (cytosine-5-)-methyltransferase</fullName>
        <ecNumber evidence="1">2.1.1.37</ecNumber>
    </recommendedName>
</protein>
<proteinExistence type="inferred from homology"/>
<dbReference type="Gene3D" id="3.40.50.150">
    <property type="entry name" value="Vaccinia Virus protein VP39"/>
    <property type="match status" value="1"/>
</dbReference>
<dbReference type="Gene3D" id="3.90.120.10">
    <property type="entry name" value="DNA Methylase, subunit A, domain 2"/>
    <property type="match status" value="1"/>
</dbReference>
<dbReference type="PANTHER" id="PTHR10629:SF52">
    <property type="entry name" value="DNA (CYTOSINE-5)-METHYLTRANSFERASE 1"/>
    <property type="match status" value="1"/>
</dbReference>
<comment type="catalytic activity">
    <reaction evidence="6">
        <text>a 2'-deoxycytidine in DNA + S-adenosyl-L-methionine = a 5-methyl-2'-deoxycytidine in DNA + S-adenosyl-L-homocysteine + H(+)</text>
        <dbReference type="Rhea" id="RHEA:13681"/>
        <dbReference type="Rhea" id="RHEA-COMP:11369"/>
        <dbReference type="Rhea" id="RHEA-COMP:11370"/>
        <dbReference type="ChEBI" id="CHEBI:15378"/>
        <dbReference type="ChEBI" id="CHEBI:57856"/>
        <dbReference type="ChEBI" id="CHEBI:59789"/>
        <dbReference type="ChEBI" id="CHEBI:85452"/>
        <dbReference type="ChEBI" id="CHEBI:85454"/>
        <dbReference type="EC" id="2.1.1.37"/>
    </reaction>
</comment>
<evidence type="ECO:0000256" key="3">
    <source>
        <dbReference type="ARBA" id="ARBA00022679"/>
    </source>
</evidence>
<feature type="active site" evidence="7">
    <location>
        <position position="83"/>
    </location>
</feature>
<keyword evidence="9" id="KW-1185">Reference proteome</keyword>
<dbReference type="InterPro" id="IPR029063">
    <property type="entry name" value="SAM-dependent_MTases_sf"/>
</dbReference>
<dbReference type="EC" id="2.1.1.37" evidence="1"/>
<keyword evidence="4 7" id="KW-0949">S-adenosyl-L-methionine</keyword>
<evidence type="ECO:0000313" key="9">
    <source>
        <dbReference type="Proteomes" id="UP001595557"/>
    </source>
</evidence>
<organism evidence="8 9">
    <name type="scientific">Paracoccus fontiphilus</name>
    <dbReference type="NCBI Taxonomy" id="1815556"/>
    <lineage>
        <taxon>Bacteria</taxon>
        <taxon>Pseudomonadati</taxon>
        <taxon>Pseudomonadota</taxon>
        <taxon>Alphaproteobacteria</taxon>
        <taxon>Rhodobacterales</taxon>
        <taxon>Paracoccaceae</taxon>
        <taxon>Paracoccus</taxon>
    </lineage>
</organism>